<evidence type="ECO:0008006" key="3">
    <source>
        <dbReference type="Google" id="ProtNLM"/>
    </source>
</evidence>
<accession>A0ABQ9IBN9</accession>
<proteinExistence type="predicted"/>
<sequence>MAPGNSNSLRLGLVNQTGRGPIQQPFLTPHHLNIRQLIKASAVDKRGQIETTSGNEVEVGVVSTSGVDERPKPEASVPIKYVRSSGKRVLLSQSLYLGRTPRKLAKVSYRTGSRPCTNISDSLRKLPDFLPMLILPWQSRKKTKRKCDMKETEIQESVEIQNYSMYVAVRMSIESSENSRTWKIKANCLELKPIVQQQCRTKKVKPTYEISWIVLRHDVQTDVAEEVHHFLNWSKIRCLEIITAAIKLTSSSMREGLVRSSQAMFALFFSPPDKPRFRNPANLRLACLPPTKAIRVQSPAR</sequence>
<dbReference type="Proteomes" id="UP001159363">
    <property type="component" value="Chromosome 2"/>
</dbReference>
<gene>
    <name evidence="1" type="ORF">PR048_006321</name>
</gene>
<protein>
    <recommendedName>
        <fullName evidence="3">Ribosomal protein S10</fullName>
    </recommendedName>
</protein>
<evidence type="ECO:0000313" key="2">
    <source>
        <dbReference type="Proteomes" id="UP001159363"/>
    </source>
</evidence>
<name>A0ABQ9IBN9_9NEOP</name>
<comment type="caution">
    <text evidence="1">The sequence shown here is derived from an EMBL/GenBank/DDBJ whole genome shotgun (WGS) entry which is preliminary data.</text>
</comment>
<keyword evidence="2" id="KW-1185">Reference proteome</keyword>
<dbReference type="EMBL" id="JARBHB010000002">
    <property type="protein sequence ID" value="KAJ8893721.1"/>
    <property type="molecule type" value="Genomic_DNA"/>
</dbReference>
<reference evidence="1 2" key="1">
    <citation type="submission" date="2023-02" db="EMBL/GenBank/DDBJ databases">
        <title>LHISI_Scaffold_Assembly.</title>
        <authorList>
            <person name="Stuart O.P."/>
            <person name="Cleave R."/>
            <person name="Magrath M.J.L."/>
            <person name="Mikheyev A.S."/>
        </authorList>
    </citation>
    <scope>NUCLEOTIDE SEQUENCE [LARGE SCALE GENOMIC DNA]</scope>
    <source>
        <strain evidence="1">Daus_M_001</strain>
        <tissue evidence="1">Leg muscle</tissue>
    </source>
</reference>
<organism evidence="1 2">
    <name type="scientific">Dryococelus australis</name>
    <dbReference type="NCBI Taxonomy" id="614101"/>
    <lineage>
        <taxon>Eukaryota</taxon>
        <taxon>Metazoa</taxon>
        <taxon>Ecdysozoa</taxon>
        <taxon>Arthropoda</taxon>
        <taxon>Hexapoda</taxon>
        <taxon>Insecta</taxon>
        <taxon>Pterygota</taxon>
        <taxon>Neoptera</taxon>
        <taxon>Polyneoptera</taxon>
        <taxon>Phasmatodea</taxon>
        <taxon>Verophasmatodea</taxon>
        <taxon>Anareolatae</taxon>
        <taxon>Phasmatidae</taxon>
        <taxon>Eurycanthinae</taxon>
        <taxon>Dryococelus</taxon>
    </lineage>
</organism>
<evidence type="ECO:0000313" key="1">
    <source>
        <dbReference type="EMBL" id="KAJ8893721.1"/>
    </source>
</evidence>